<reference evidence="2 3" key="1">
    <citation type="submission" date="2023-02" db="EMBL/GenBank/DDBJ databases">
        <title>Pseudomonas chrutzelriedensis sp. nov., a potently antifungal strain isolated from moss.</title>
        <authorList>
            <person name="Schnyder A."/>
            <person name="Kalawong R."/>
            <person name="Eberl L."/>
            <person name="Agnoli K."/>
        </authorList>
    </citation>
    <scope>NUCLEOTIDE SEQUENCE [LARGE SCALE GENOMIC DNA]</scope>
    <source>
        <strain evidence="2 3">681</strain>
    </source>
</reference>
<keyword evidence="1" id="KW-1133">Transmembrane helix</keyword>
<gene>
    <name evidence="2" type="ORF">POF45_00315</name>
</gene>
<dbReference type="RefSeq" id="WP_282314724.1">
    <property type="nucleotide sequence ID" value="NZ_JARBWL010000001.1"/>
</dbReference>
<dbReference type="EMBL" id="JARBWL010000001">
    <property type="protein sequence ID" value="MDI2589876.1"/>
    <property type="molecule type" value="Genomic_DNA"/>
</dbReference>
<evidence type="ECO:0000313" key="2">
    <source>
        <dbReference type="EMBL" id="MDI2589876.1"/>
    </source>
</evidence>
<sequence>MGQIDQASDDSDAIPVRNESAVEKRALARVERRLNDEELKDPGVQKMILDRLDVAEEQILILEKFRSDYYEVKSSLAVAESSLKRMASLDTVQSTMLGVGCLVLGYLPTAWGNWPLTFIVVIGGTALVGGSFWSKRSNQ</sequence>
<evidence type="ECO:0000313" key="3">
    <source>
        <dbReference type="Proteomes" id="UP001159100"/>
    </source>
</evidence>
<evidence type="ECO:0000256" key="1">
    <source>
        <dbReference type="SAM" id="Phobius"/>
    </source>
</evidence>
<organism evidence="2 3">
    <name type="scientific">Pseudomonas fungipugnans</name>
    <dbReference type="NCBI Taxonomy" id="3024217"/>
    <lineage>
        <taxon>Bacteria</taxon>
        <taxon>Pseudomonadati</taxon>
        <taxon>Pseudomonadota</taxon>
        <taxon>Gammaproteobacteria</taxon>
        <taxon>Pseudomonadales</taxon>
        <taxon>Pseudomonadaceae</taxon>
        <taxon>Pseudomonas</taxon>
    </lineage>
</organism>
<name>A0ABT6QG96_9PSED</name>
<accession>A0ABT6QG96</accession>
<proteinExistence type="predicted"/>
<dbReference type="Proteomes" id="UP001159100">
    <property type="component" value="Unassembled WGS sequence"/>
</dbReference>
<keyword evidence="1" id="KW-0812">Transmembrane</keyword>
<feature type="transmembrane region" description="Helical" evidence="1">
    <location>
        <begin position="114"/>
        <end position="133"/>
    </location>
</feature>
<keyword evidence="1" id="KW-0472">Membrane</keyword>
<protein>
    <submittedName>
        <fullName evidence="2">Uncharacterized protein</fullName>
    </submittedName>
</protein>
<keyword evidence="3" id="KW-1185">Reference proteome</keyword>
<comment type="caution">
    <text evidence="2">The sequence shown here is derived from an EMBL/GenBank/DDBJ whole genome shotgun (WGS) entry which is preliminary data.</text>
</comment>